<proteinExistence type="predicted"/>
<accession>A0ABP0DYP2</accession>
<keyword evidence="2" id="KW-1185">Reference proteome</keyword>
<name>A0ABP0DYP2_9PEZI</name>
<sequence>MTRAFMKAYKAMRGPRDAEPNPLIACRGISQGPTGDGSLSKFWMWPHVSDSVETKKYFHAEQPDRHDDGESSITDHLLDHVKLNMGWATANGPSHFDDEDPYVSDDDDDPPEFRISPAMFRALAAGCTPDKADDLRSVFPGTRPSQTVTPQDTTIDVSNSTKKLGNFMPCYHHQLAHVGQQRNRDKLAALSPLPVLSCWSTKSLSPRPGSKVSPSCMSTVIATEHALSQAFRDCWRAIEICQAANEDAQGANTALARYLAILEQQLEMGRKAGFATSVEEPRPPGPVRNA</sequence>
<evidence type="ECO:0000313" key="2">
    <source>
        <dbReference type="Proteomes" id="UP001642502"/>
    </source>
</evidence>
<gene>
    <name evidence="1" type="ORF">SEPCBS119000_004919</name>
</gene>
<comment type="caution">
    <text evidence="1">The sequence shown here is derived from an EMBL/GenBank/DDBJ whole genome shotgun (WGS) entry which is preliminary data.</text>
</comment>
<organism evidence="1 2">
    <name type="scientific">Sporothrix epigloea</name>
    <dbReference type="NCBI Taxonomy" id="1892477"/>
    <lineage>
        <taxon>Eukaryota</taxon>
        <taxon>Fungi</taxon>
        <taxon>Dikarya</taxon>
        <taxon>Ascomycota</taxon>
        <taxon>Pezizomycotina</taxon>
        <taxon>Sordariomycetes</taxon>
        <taxon>Sordariomycetidae</taxon>
        <taxon>Ophiostomatales</taxon>
        <taxon>Ophiostomataceae</taxon>
        <taxon>Sporothrix</taxon>
    </lineage>
</organism>
<reference evidence="1 2" key="1">
    <citation type="submission" date="2024-01" db="EMBL/GenBank/DDBJ databases">
        <authorList>
            <person name="Allen C."/>
            <person name="Tagirdzhanova G."/>
        </authorList>
    </citation>
    <scope>NUCLEOTIDE SEQUENCE [LARGE SCALE GENOMIC DNA]</scope>
    <source>
        <strain evidence="1 2">CBS 119000</strain>
    </source>
</reference>
<protein>
    <submittedName>
        <fullName evidence="1">Uncharacterized protein</fullName>
    </submittedName>
</protein>
<evidence type="ECO:0000313" key="1">
    <source>
        <dbReference type="EMBL" id="CAK7272050.1"/>
    </source>
</evidence>
<dbReference type="EMBL" id="CAWUON010000082">
    <property type="protein sequence ID" value="CAK7272050.1"/>
    <property type="molecule type" value="Genomic_DNA"/>
</dbReference>
<dbReference type="Proteomes" id="UP001642502">
    <property type="component" value="Unassembled WGS sequence"/>
</dbReference>